<dbReference type="EMBL" id="LCQD01000003">
    <property type="protein sequence ID" value="KKW13283.1"/>
    <property type="molecule type" value="Genomic_DNA"/>
</dbReference>
<protein>
    <submittedName>
        <fullName evidence="6">Spermidine synthase</fullName>
    </submittedName>
</protein>
<dbReference type="SUPFAM" id="SSF53335">
    <property type="entry name" value="S-adenosyl-L-methionine-dependent methyltransferases"/>
    <property type="match status" value="1"/>
</dbReference>
<feature type="active site" description="Proton acceptor" evidence="4">
    <location>
        <position position="140"/>
    </location>
</feature>
<dbReference type="CDD" id="cd02440">
    <property type="entry name" value="AdoMet_MTases"/>
    <property type="match status" value="1"/>
</dbReference>
<organism evidence="6 7">
    <name type="scientific">Candidatus Gottesmanbacteria bacterium GW2011_GWB1_49_7</name>
    <dbReference type="NCBI Taxonomy" id="1618448"/>
    <lineage>
        <taxon>Bacteria</taxon>
        <taxon>Candidatus Gottesmaniibacteriota</taxon>
    </lineage>
</organism>
<name>A0A0G1W3K8_9BACT</name>
<reference evidence="6 7" key="1">
    <citation type="journal article" date="2015" name="Nature">
        <title>rRNA introns, odd ribosomes, and small enigmatic genomes across a large radiation of phyla.</title>
        <authorList>
            <person name="Brown C.T."/>
            <person name="Hug L.A."/>
            <person name="Thomas B.C."/>
            <person name="Sharon I."/>
            <person name="Castelle C.J."/>
            <person name="Singh A."/>
            <person name="Wilkins M.J."/>
            <person name="Williams K.H."/>
            <person name="Banfield J.F."/>
        </authorList>
    </citation>
    <scope>NUCLEOTIDE SEQUENCE [LARGE SCALE GENOMIC DNA]</scope>
</reference>
<dbReference type="Gene3D" id="3.40.50.150">
    <property type="entry name" value="Vaccinia Virus protein VP39"/>
    <property type="match status" value="1"/>
</dbReference>
<evidence type="ECO:0000259" key="5">
    <source>
        <dbReference type="PROSITE" id="PS51006"/>
    </source>
</evidence>
<keyword evidence="3 4" id="KW-0620">Polyamine biosynthesis</keyword>
<dbReference type="PROSITE" id="PS51006">
    <property type="entry name" value="PABS_2"/>
    <property type="match status" value="1"/>
</dbReference>
<feature type="domain" description="PABS" evidence="5">
    <location>
        <begin position="1"/>
        <end position="142"/>
    </location>
</feature>
<dbReference type="Pfam" id="PF01564">
    <property type="entry name" value="Spermine_synth"/>
    <property type="match status" value="1"/>
</dbReference>
<dbReference type="PATRIC" id="fig|1618448.3.peg.240"/>
<dbReference type="PANTHER" id="PTHR43317:SF1">
    <property type="entry name" value="THERMOSPERMINE SYNTHASE ACAULIS5"/>
    <property type="match status" value="1"/>
</dbReference>
<dbReference type="InterPro" id="IPR029063">
    <property type="entry name" value="SAM-dependent_MTases_sf"/>
</dbReference>
<dbReference type="InterPro" id="IPR030373">
    <property type="entry name" value="PABS_CS"/>
</dbReference>
<comment type="similarity">
    <text evidence="1">Belongs to the spermidine/spermine synthase family.</text>
</comment>
<evidence type="ECO:0000256" key="2">
    <source>
        <dbReference type="ARBA" id="ARBA00022679"/>
    </source>
</evidence>
<comment type="caution">
    <text evidence="6">The sequence shown here is derived from an EMBL/GenBank/DDBJ whole genome shotgun (WGS) entry which is preliminary data.</text>
</comment>
<evidence type="ECO:0000313" key="6">
    <source>
        <dbReference type="EMBL" id="KKW13283.1"/>
    </source>
</evidence>
<dbReference type="InterPro" id="IPR030374">
    <property type="entry name" value="PABS"/>
</dbReference>
<dbReference type="PANTHER" id="PTHR43317">
    <property type="entry name" value="THERMOSPERMINE SYNTHASE ACAULIS5"/>
    <property type="match status" value="1"/>
</dbReference>
<keyword evidence="2 4" id="KW-0808">Transferase</keyword>
<gene>
    <name evidence="6" type="ORF">UY48_C0003G0105</name>
</gene>
<proteinExistence type="inferred from homology"/>
<dbReference type="GO" id="GO:0016740">
    <property type="term" value="F:transferase activity"/>
    <property type="evidence" value="ECO:0007669"/>
    <property type="project" value="UniProtKB-UniRule"/>
</dbReference>
<evidence type="ECO:0000256" key="4">
    <source>
        <dbReference type="PROSITE-ProRule" id="PRU00354"/>
    </source>
</evidence>
<dbReference type="GO" id="GO:0006596">
    <property type="term" value="P:polyamine biosynthetic process"/>
    <property type="evidence" value="ECO:0007669"/>
    <property type="project" value="UniProtKB-UniRule"/>
</dbReference>
<accession>A0A0G1W3K8</accession>
<evidence type="ECO:0000313" key="7">
    <source>
        <dbReference type="Proteomes" id="UP000034588"/>
    </source>
</evidence>
<dbReference type="AlphaFoldDB" id="A0A0G1W3K8"/>
<evidence type="ECO:0000256" key="1">
    <source>
        <dbReference type="ARBA" id="ARBA00007867"/>
    </source>
</evidence>
<dbReference type="Proteomes" id="UP000034588">
    <property type="component" value="Unassembled WGS sequence"/>
</dbReference>
<dbReference type="PROSITE" id="PS01330">
    <property type="entry name" value="PABS_1"/>
    <property type="match status" value="1"/>
</dbReference>
<sequence length="257" mass="29128">MDEARCIVTPDVRFEPFAWSNGRLTIEGAFQLDTVTSHIYHEVLVSLPLMCVASKWPVENVLILGGGDGCSAAEALKFGPKRVVIVDWNRRLVEFCAAHPDLCKLNRDAYNDPRVEVVFGDAYEYVSRHKDEKFDVVILDFTATDGEARIDSKEFHTNIRRIALQSAWSRVLDFPLHKLPWWIDSNTIVFDVDYPLDRMGLDTPMGESFIMCIPTTDYCPDLLGKMRYLTKTHMDAIKNMDAANSKDQTARGVFASS</sequence>
<evidence type="ECO:0000256" key="3">
    <source>
        <dbReference type="ARBA" id="ARBA00023115"/>
    </source>
</evidence>